<dbReference type="InterPro" id="IPR004821">
    <property type="entry name" value="Cyt_trans-like"/>
</dbReference>
<evidence type="ECO:0000313" key="4">
    <source>
        <dbReference type="EMBL" id="ELP94480.1"/>
    </source>
</evidence>
<dbReference type="OMA" id="WGIDCRV"/>
<accession>A0A0A1UH30</accession>
<dbReference type="VEuPathDB" id="AmoebaDB:EIN_048130"/>
<name>A0A0A1UH30_ENTIV</name>
<dbReference type="NCBIfam" id="TIGR00125">
    <property type="entry name" value="cyt_tran_rel"/>
    <property type="match status" value="1"/>
</dbReference>
<sequence length="177" mass="20078">MENDIRRTEITSDLKKAFGDGPFDVMIAGTFDLIHPGHINYINEAAQYGRVTVIIARDSVVKQNKMRETVLDEDMRLVVVGALKGVENVVLGDEDPQKWYRPVLQYNPHLFLMGVNQPGDLTKFQKVIRDMGGRTIFKRSSCLVLEYSLKSSTMIRKRVVDVENESKSPSPKPCSYD</sequence>
<dbReference type="GO" id="GO:0016779">
    <property type="term" value="F:nucleotidyltransferase activity"/>
    <property type="evidence" value="ECO:0007669"/>
    <property type="project" value="UniProtKB-KW"/>
</dbReference>
<dbReference type="EMBL" id="KB206215">
    <property type="protein sequence ID" value="ELP94480.1"/>
    <property type="molecule type" value="Genomic_DNA"/>
</dbReference>
<dbReference type="PANTHER" id="PTHR43793:SF1">
    <property type="entry name" value="FAD SYNTHASE"/>
    <property type="match status" value="1"/>
</dbReference>
<dbReference type="RefSeq" id="XP_004261251.1">
    <property type="nucleotide sequence ID" value="XM_004261203.1"/>
</dbReference>
<organism evidence="4 5">
    <name type="scientific">Entamoeba invadens IP1</name>
    <dbReference type="NCBI Taxonomy" id="370355"/>
    <lineage>
        <taxon>Eukaryota</taxon>
        <taxon>Amoebozoa</taxon>
        <taxon>Evosea</taxon>
        <taxon>Archamoebae</taxon>
        <taxon>Mastigamoebida</taxon>
        <taxon>Entamoebidae</taxon>
        <taxon>Entamoeba</taxon>
    </lineage>
</organism>
<evidence type="ECO:0000256" key="2">
    <source>
        <dbReference type="ARBA" id="ARBA00022695"/>
    </source>
</evidence>
<dbReference type="Pfam" id="PF01467">
    <property type="entry name" value="CTP_transf_like"/>
    <property type="match status" value="1"/>
</dbReference>
<dbReference type="Gene3D" id="3.40.50.620">
    <property type="entry name" value="HUPs"/>
    <property type="match status" value="1"/>
</dbReference>
<evidence type="ECO:0000256" key="1">
    <source>
        <dbReference type="ARBA" id="ARBA00022679"/>
    </source>
</evidence>
<dbReference type="Proteomes" id="UP000014680">
    <property type="component" value="Unassembled WGS sequence"/>
</dbReference>
<protein>
    <recommendedName>
        <fullName evidence="3">Cytidyltransferase-like domain-containing protein</fullName>
    </recommendedName>
</protein>
<proteinExistence type="predicted"/>
<keyword evidence="2" id="KW-0548">Nucleotidyltransferase</keyword>
<feature type="domain" description="Cytidyltransferase-like" evidence="3">
    <location>
        <begin position="27"/>
        <end position="158"/>
    </location>
</feature>
<evidence type="ECO:0000259" key="3">
    <source>
        <dbReference type="Pfam" id="PF01467"/>
    </source>
</evidence>
<evidence type="ECO:0000313" key="5">
    <source>
        <dbReference type="Proteomes" id="UP000014680"/>
    </source>
</evidence>
<dbReference type="GeneID" id="14893393"/>
<dbReference type="InterPro" id="IPR050385">
    <property type="entry name" value="Archaeal_FAD_synthase"/>
</dbReference>
<keyword evidence="5" id="KW-1185">Reference proteome</keyword>
<dbReference type="KEGG" id="eiv:EIN_048130"/>
<dbReference type="InterPro" id="IPR014729">
    <property type="entry name" value="Rossmann-like_a/b/a_fold"/>
</dbReference>
<reference evidence="4 5" key="1">
    <citation type="submission" date="2012-10" db="EMBL/GenBank/DDBJ databases">
        <authorList>
            <person name="Zafar N."/>
            <person name="Inman J."/>
            <person name="Hall N."/>
            <person name="Lorenzi H."/>
            <person name="Caler E."/>
        </authorList>
    </citation>
    <scope>NUCLEOTIDE SEQUENCE [LARGE SCALE GENOMIC DNA]</scope>
    <source>
        <strain evidence="4 5">IP1</strain>
    </source>
</reference>
<keyword evidence="1" id="KW-0808">Transferase</keyword>
<gene>
    <name evidence="4" type="ORF">EIN_048130</name>
</gene>
<dbReference type="PANTHER" id="PTHR43793">
    <property type="entry name" value="FAD SYNTHASE"/>
    <property type="match status" value="1"/>
</dbReference>
<dbReference type="OrthoDB" id="40021at2759"/>
<dbReference type="SUPFAM" id="SSF52374">
    <property type="entry name" value="Nucleotidylyl transferase"/>
    <property type="match status" value="1"/>
</dbReference>
<dbReference type="AlphaFoldDB" id="A0A0A1UH30"/>